<dbReference type="Gene3D" id="3.40.50.1360">
    <property type="match status" value="1"/>
</dbReference>
<dbReference type="PANTHER" id="PTHR11280">
    <property type="entry name" value="GLUCOSAMINE-6-PHOSPHATE ISOMERASE"/>
    <property type="match status" value="1"/>
</dbReference>
<dbReference type="InterPro" id="IPR037171">
    <property type="entry name" value="NagB/RpiA_transferase-like"/>
</dbReference>
<dbReference type="EC" id="3.5.99.6" evidence="3"/>
<organism evidence="3 4">
    <name type="scientific">Crossiella equi</name>
    <dbReference type="NCBI Taxonomy" id="130796"/>
    <lineage>
        <taxon>Bacteria</taxon>
        <taxon>Bacillati</taxon>
        <taxon>Actinomycetota</taxon>
        <taxon>Actinomycetes</taxon>
        <taxon>Pseudonocardiales</taxon>
        <taxon>Pseudonocardiaceae</taxon>
        <taxon>Crossiella</taxon>
    </lineage>
</organism>
<dbReference type="SUPFAM" id="SSF100950">
    <property type="entry name" value="NagB/RpiA/CoA transferase-like"/>
    <property type="match status" value="1"/>
</dbReference>
<dbReference type="RefSeq" id="WP_209707707.1">
    <property type="nucleotide sequence ID" value="NZ_JAGIOO010000001.1"/>
</dbReference>
<comment type="caution">
    <text evidence="3">The sequence shown here is derived from an EMBL/GenBank/DDBJ whole genome shotgun (WGS) entry which is preliminary data.</text>
</comment>
<keyword evidence="3" id="KW-0378">Hydrolase</keyword>
<dbReference type="GO" id="GO:0004342">
    <property type="term" value="F:glucosamine-6-phosphate deaminase activity"/>
    <property type="evidence" value="ECO:0007669"/>
    <property type="project" value="UniProtKB-EC"/>
</dbReference>
<dbReference type="InterPro" id="IPR006148">
    <property type="entry name" value="Glc/Gal-6P_isomerase"/>
</dbReference>
<dbReference type="PANTHER" id="PTHR11280:SF6">
    <property type="entry name" value="GLUCOSAMINE-6-PHOSPHATE ISOMERASE NAGB"/>
    <property type="match status" value="1"/>
</dbReference>
<name>A0ABS5ASJ4_9PSEU</name>
<sequence>MLNSLLEVHRLPTAEEAGRAAGVAAARHLRAILEGQARARVAFAAAPSQDICLRTLAGAGGIDWGRVTAFQLDDYVGLPVGAPGTFAAYLDEHLFRLVRPGVVHYLDAAAGAERYAELVGEAPLDLVLLGIGENGHLAFNDPPEALRHDPLAVRVVRLDETSRVQQVNDGCFPGLDQVPVEALTLTLPTLLDGRRIVCTVLGQRKRAAVRAALLGPVGPACPASYLREHPAASLYLDAGAAQDVAG</sequence>
<keyword evidence="4" id="KW-1185">Reference proteome</keyword>
<feature type="domain" description="Glucosamine/galactosamine-6-phosphate isomerase" evidence="2">
    <location>
        <begin position="13"/>
        <end position="227"/>
    </location>
</feature>
<evidence type="ECO:0000313" key="3">
    <source>
        <dbReference type="EMBL" id="MBP2479169.1"/>
    </source>
</evidence>
<dbReference type="Proteomes" id="UP001519363">
    <property type="component" value="Unassembled WGS sequence"/>
</dbReference>
<accession>A0ABS5ASJ4</accession>
<dbReference type="InterPro" id="IPR004547">
    <property type="entry name" value="Glucosamine6P_isomerase"/>
</dbReference>
<reference evidence="3 4" key="1">
    <citation type="submission" date="2021-03" db="EMBL/GenBank/DDBJ databases">
        <title>Sequencing the genomes of 1000 actinobacteria strains.</title>
        <authorList>
            <person name="Klenk H.-P."/>
        </authorList>
    </citation>
    <scope>NUCLEOTIDE SEQUENCE [LARGE SCALE GENOMIC DNA]</scope>
    <source>
        <strain evidence="3 4">DSM 44580</strain>
    </source>
</reference>
<evidence type="ECO:0000313" key="4">
    <source>
        <dbReference type="Proteomes" id="UP001519363"/>
    </source>
</evidence>
<evidence type="ECO:0000259" key="2">
    <source>
        <dbReference type="Pfam" id="PF01182"/>
    </source>
</evidence>
<dbReference type="EMBL" id="JAGIOO010000001">
    <property type="protein sequence ID" value="MBP2479169.1"/>
    <property type="molecule type" value="Genomic_DNA"/>
</dbReference>
<dbReference type="Pfam" id="PF01182">
    <property type="entry name" value="Glucosamine_iso"/>
    <property type="match status" value="1"/>
</dbReference>
<gene>
    <name evidence="3" type="ORF">JOF53_008041</name>
</gene>
<proteinExistence type="predicted"/>
<keyword evidence="1" id="KW-0119">Carbohydrate metabolism</keyword>
<evidence type="ECO:0000256" key="1">
    <source>
        <dbReference type="ARBA" id="ARBA00023277"/>
    </source>
</evidence>
<protein>
    <submittedName>
        <fullName evidence="3">Glucosamine-6-phosphate deaminase</fullName>
        <ecNumber evidence="3">3.5.99.6</ecNumber>
    </submittedName>
</protein>